<feature type="transmembrane region" description="Helical" evidence="11">
    <location>
        <begin position="366"/>
        <end position="387"/>
    </location>
</feature>
<dbReference type="Ensembl" id="ENSMALT00000032843.1">
    <property type="protein sequence ID" value="ENSMALP00000032284.1"/>
    <property type="gene ID" value="ENSMALG00000022244.1"/>
</dbReference>
<dbReference type="PROSITE" id="PS00232">
    <property type="entry name" value="CADHERIN_1"/>
    <property type="match status" value="1"/>
</dbReference>
<dbReference type="GO" id="GO:0005509">
    <property type="term" value="F:calcium ion binding"/>
    <property type="evidence" value="ECO:0007669"/>
    <property type="project" value="UniProtKB-UniRule"/>
</dbReference>
<organism evidence="13 14">
    <name type="scientific">Monopterus albus</name>
    <name type="common">Swamp eel</name>
    <dbReference type="NCBI Taxonomy" id="43700"/>
    <lineage>
        <taxon>Eukaryota</taxon>
        <taxon>Metazoa</taxon>
        <taxon>Chordata</taxon>
        <taxon>Craniata</taxon>
        <taxon>Vertebrata</taxon>
        <taxon>Euteleostomi</taxon>
        <taxon>Actinopterygii</taxon>
        <taxon>Neopterygii</taxon>
        <taxon>Teleostei</taxon>
        <taxon>Neoteleostei</taxon>
        <taxon>Acanthomorphata</taxon>
        <taxon>Anabantaria</taxon>
        <taxon>Synbranchiformes</taxon>
        <taxon>Synbranchidae</taxon>
        <taxon>Monopterus</taxon>
    </lineage>
</organism>
<keyword evidence="11" id="KW-1133">Transmembrane helix</keyword>
<dbReference type="GO" id="GO:0000902">
    <property type="term" value="P:cell morphogenesis"/>
    <property type="evidence" value="ECO:0007669"/>
    <property type="project" value="TreeGrafter"/>
</dbReference>
<name>A0A3Q3KDE9_MONAL</name>
<dbReference type="PRINTS" id="PR00205">
    <property type="entry name" value="CADHERIN"/>
</dbReference>
<dbReference type="GO" id="GO:0034332">
    <property type="term" value="P:adherens junction organization"/>
    <property type="evidence" value="ECO:0007669"/>
    <property type="project" value="TreeGrafter"/>
</dbReference>
<dbReference type="FunFam" id="2.60.40.60:FF:000031">
    <property type="entry name" value="Cadherin 3"/>
    <property type="match status" value="1"/>
</dbReference>
<keyword evidence="4" id="KW-0732">Signal</keyword>
<feature type="domain" description="Cadherin" evidence="12">
    <location>
        <begin position="148"/>
        <end position="253"/>
    </location>
</feature>
<evidence type="ECO:0000313" key="13">
    <source>
        <dbReference type="Ensembl" id="ENSMALP00000032284.1"/>
    </source>
</evidence>
<reference evidence="13" key="2">
    <citation type="submission" date="2025-09" db="UniProtKB">
        <authorList>
            <consortium name="Ensembl"/>
        </authorList>
    </citation>
    <scope>IDENTIFICATION</scope>
</reference>
<dbReference type="InterPro" id="IPR002126">
    <property type="entry name" value="Cadherin-like_dom"/>
</dbReference>
<accession>A0A3Q3KDE9</accession>
<feature type="domain" description="Cadherin" evidence="12">
    <location>
        <begin position="26"/>
        <end position="147"/>
    </location>
</feature>
<dbReference type="InterPro" id="IPR015919">
    <property type="entry name" value="Cadherin-like_sf"/>
</dbReference>
<evidence type="ECO:0000256" key="4">
    <source>
        <dbReference type="ARBA" id="ARBA00022729"/>
    </source>
</evidence>
<dbReference type="FunFam" id="2.60.40.60:FF:000019">
    <property type="entry name" value="Cadherin 2"/>
    <property type="match status" value="1"/>
</dbReference>
<dbReference type="InterPro" id="IPR020894">
    <property type="entry name" value="Cadherin_CS"/>
</dbReference>
<protein>
    <recommendedName>
        <fullName evidence="12">Cadherin domain-containing protein</fullName>
    </recommendedName>
</protein>
<reference evidence="13" key="1">
    <citation type="submission" date="2025-08" db="UniProtKB">
        <authorList>
            <consortium name="Ensembl"/>
        </authorList>
    </citation>
    <scope>IDENTIFICATION</scope>
</reference>
<dbReference type="SMART" id="SM00112">
    <property type="entry name" value="CA"/>
    <property type="match status" value="3"/>
</dbReference>
<dbReference type="Proteomes" id="UP000261600">
    <property type="component" value="Unplaced"/>
</dbReference>
<dbReference type="InterPro" id="IPR039808">
    <property type="entry name" value="Cadherin"/>
</dbReference>
<evidence type="ECO:0000256" key="5">
    <source>
        <dbReference type="ARBA" id="ARBA00022737"/>
    </source>
</evidence>
<dbReference type="GO" id="GO:0007043">
    <property type="term" value="P:cell-cell junction assembly"/>
    <property type="evidence" value="ECO:0007669"/>
    <property type="project" value="TreeGrafter"/>
</dbReference>
<evidence type="ECO:0000256" key="10">
    <source>
        <dbReference type="PROSITE-ProRule" id="PRU00043"/>
    </source>
</evidence>
<dbReference type="PANTHER" id="PTHR24027:SF433">
    <property type="entry name" value="CADHERIN 27-RELATED"/>
    <property type="match status" value="1"/>
</dbReference>
<dbReference type="AlphaFoldDB" id="A0A3Q3KDE9"/>
<dbReference type="CDD" id="cd11304">
    <property type="entry name" value="Cadherin_repeat"/>
    <property type="match status" value="2"/>
</dbReference>
<keyword evidence="14" id="KW-1185">Reference proteome</keyword>
<keyword evidence="8 11" id="KW-0472">Membrane</keyword>
<keyword evidence="11" id="KW-0812">Transmembrane</keyword>
<dbReference type="GO" id="GO:0005912">
    <property type="term" value="C:adherens junction"/>
    <property type="evidence" value="ECO:0007669"/>
    <property type="project" value="TreeGrafter"/>
</dbReference>
<dbReference type="GO" id="GO:0008013">
    <property type="term" value="F:beta-catenin binding"/>
    <property type="evidence" value="ECO:0007669"/>
    <property type="project" value="TreeGrafter"/>
</dbReference>
<keyword evidence="3" id="KW-0479">Metal-binding</keyword>
<evidence type="ECO:0000256" key="2">
    <source>
        <dbReference type="ARBA" id="ARBA00022475"/>
    </source>
</evidence>
<dbReference type="STRING" id="43700.ENSMALP00000032284"/>
<keyword evidence="7" id="KW-0130">Cell adhesion</keyword>
<proteinExistence type="predicted"/>
<feature type="domain" description="Cadherin" evidence="12">
    <location>
        <begin position="271"/>
        <end position="353"/>
    </location>
</feature>
<sequence length="625" mass="68725">MLPIIQHSLLIFLPQGPRRVKEGQQGVLVSRLQVADKDTKGTPAWRAKYQIHGDTNNNFRITTDTETNEGLLYLEKPLDYENEPLKIVNISVENEIPLFSCKVETRGTSTTGLWKVIYGDAGTMRVMGPSTHQVTVTVEDVNEPPIFDEPNKHVSLVENVAAGHLLTTFTARDPDVNNTLVYKKGEDPAGWFTVDSGNGQITTIKGIDRESSFVNDNIYVVTVYAVDSGEPPMTGTATLSVHITDENDNVPILTASTIDMCQSQGPSRANITAVDLDQQPYSGPFSFKLHGDVKGQWKVDPVQGYSVNLVKENTVHSGHYELLLEVSDLQGKAAVHNLSVTVCNCLDTAKPNCRFRKSTASASGGGVLGIILFCILLLAGMLLLAFLMKCKKKHAEIPDHGLGQQLMKSNTEKLGNDCEVEFDSYSQNGGQIKTVSQVTRKPSFNKPPVFIEHASSGYGVPRAEILTQRNPFHWGINDSVSEASQTRTECYLSQGKSSGEQPFLGRNSARWSIAASSPTRMRYEHRNSLRGRQLGHSKYSADQENVIQQELLVKVLNKMLCTLQAPGEELGDYAPHAYAEEGDIENSSELDAISIPDVSFDPDKDLNLDLNFSNLASVCIPDERT</sequence>
<dbReference type="SUPFAM" id="SSF49313">
    <property type="entry name" value="Cadherin-like"/>
    <property type="match status" value="3"/>
</dbReference>
<evidence type="ECO:0000256" key="11">
    <source>
        <dbReference type="SAM" id="Phobius"/>
    </source>
</evidence>
<dbReference type="Gene3D" id="2.60.40.60">
    <property type="entry name" value="Cadherins"/>
    <property type="match status" value="3"/>
</dbReference>
<dbReference type="Pfam" id="PF00028">
    <property type="entry name" value="Cadherin"/>
    <property type="match status" value="2"/>
</dbReference>
<dbReference type="GO" id="GO:0045296">
    <property type="term" value="F:cadherin binding"/>
    <property type="evidence" value="ECO:0007669"/>
    <property type="project" value="TreeGrafter"/>
</dbReference>
<keyword evidence="5" id="KW-0677">Repeat</keyword>
<evidence type="ECO:0000256" key="7">
    <source>
        <dbReference type="ARBA" id="ARBA00022889"/>
    </source>
</evidence>
<evidence type="ECO:0000256" key="1">
    <source>
        <dbReference type="ARBA" id="ARBA00004236"/>
    </source>
</evidence>
<evidence type="ECO:0000313" key="14">
    <source>
        <dbReference type="Proteomes" id="UP000261600"/>
    </source>
</evidence>
<comment type="subcellular location">
    <subcellularLocation>
        <location evidence="1">Cell membrane</location>
    </subcellularLocation>
</comment>
<keyword evidence="6 10" id="KW-0106">Calcium</keyword>
<dbReference type="FunFam" id="2.60.40.60:FF:000095">
    <property type="entry name" value="Cadherin 13"/>
    <property type="match status" value="1"/>
</dbReference>
<evidence type="ECO:0000256" key="8">
    <source>
        <dbReference type="ARBA" id="ARBA00023136"/>
    </source>
</evidence>
<keyword evidence="9" id="KW-0325">Glycoprotein</keyword>
<dbReference type="PROSITE" id="PS50268">
    <property type="entry name" value="CADHERIN_2"/>
    <property type="match status" value="3"/>
</dbReference>
<evidence type="ECO:0000259" key="12">
    <source>
        <dbReference type="PROSITE" id="PS50268"/>
    </source>
</evidence>
<dbReference type="GO" id="GO:0007156">
    <property type="term" value="P:homophilic cell adhesion via plasma membrane adhesion molecules"/>
    <property type="evidence" value="ECO:0007669"/>
    <property type="project" value="InterPro"/>
</dbReference>
<dbReference type="GO" id="GO:0016339">
    <property type="term" value="P:calcium-dependent cell-cell adhesion via plasma membrane cell adhesion molecules"/>
    <property type="evidence" value="ECO:0007669"/>
    <property type="project" value="TreeGrafter"/>
</dbReference>
<evidence type="ECO:0000256" key="6">
    <source>
        <dbReference type="ARBA" id="ARBA00022837"/>
    </source>
</evidence>
<evidence type="ECO:0000256" key="3">
    <source>
        <dbReference type="ARBA" id="ARBA00022723"/>
    </source>
</evidence>
<evidence type="ECO:0000256" key="9">
    <source>
        <dbReference type="ARBA" id="ARBA00023180"/>
    </source>
</evidence>
<dbReference type="GO" id="GO:0016342">
    <property type="term" value="C:catenin complex"/>
    <property type="evidence" value="ECO:0007669"/>
    <property type="project" value="TreeGrafter"/>
</dbReference>
<dbReference type="GO" id="GO:0016477">
    <property type="term" value="P:cell migration"/>
    <property type="evidence" value="ECO:0007669"/>
    <property type="project" value="TreeGrafter"/>
</dbReference>
<keyword evidence="2" id="KW-1003">Cell membrane</keyword>
<dbReference type="PANTHER" id="PTHR24027">
    <property type="entry name" value="CADHERIN-23"/>
    <property type="match status" value="1"/>
</dbReference>
<dbReference type="PRINTS" id="PR01820">
    <property type="entry name" value="DESMOCOLLIN"/>
</dbReference>
<dbReference type="GO" id="GO:0044331">
    <property type="term" value="P:cell-cell adhesion mediated by cadherin"/>
    <property type="evidence" value="ECO:0007669"/>
    <property type="project" value="TreeGrafter"/>
</dbReference>